<proteinExistence type="inferred from homology"/>
<evidence type="ECO:0000256" key="1">
    <source>
        <dbReference type="ARBA" id="ARBA00006382"/>
    </source>
</evidence>
<sequence>GELERLSRGYIDAIWEFIGPDRDIPAPDVYTNPQIMGWMMDEYSKLRGYCAPGVITGKPLAVGGSLGRGDATARGGVYTIMETAKYLGVDLSTATVAVQGYGNAGSNAAILLHDMLGSKIIAVSDSKGGIYNQQGLDPHQVLQHKIETGSVINFPQAENISNAELLELSVDILCPAGLETVLTEKNTPRIKARMVAELANGPTTPEADEILYHNGVFVIPDFLCNAGGVTVSYFEWVQGLNRYYWDEDEIHQRLGKIMTKAFQAV</sequence>
<evidence type="ECO:0000313" key="4">
    <source>
        <dbReference type="EMBL" id="GAI98566.1"/>
    </source>
</evidence>
<dbReference type="InterPro" id="IPR033922">
    <property type="entry name" value="NAD_bind_Glu_DH"/>
</dbReference>
<accession>X1U4M1</accession>
<dbReference type="SMART" id="SM00839">
    <property type="entry name" value="ELFV_dehydrog"/>
    <property type="match status" value="1"/>
</dbReference>
<dbReference type="CDD" id="cd01076">
    <property type="entry name" value="NAD_bind_1_Glu_DH"/>
    <property type="match status" value="1"/>
</dbReference>
<dbReference type="InterPro" id="IPR006096">
    <property type="entry name" value="Glu/Leu/Phe/Val/Trp_DH_C"/>
</dbReference>
<dbReference type="Gene3D" id="3.40.50.10860">
    <property type="entry name" value="Leucine Dehydrogenase, chain A, domain 1"/>
    <property type="match status" value="1"/>
</dbReference>
<dbReference type="Pfam" id="PF02812">
    <property type="entry name" value="ELFV_dehydrog_N"/>
    <property type="match status" value="1"/>
</dbReference>
<dbReference type="PANTHER" id="PTHR11606:SF13">
    <property type="entry name" value="GLUTAMATE DEHYDROGENASE 1, MITOCHONDRIAL"/>
    <property type="match status" value="1"/>
</dbReference>
<keyword evidence="2" id="KW-0560">Oxidoreductase</keyword>
<organism evidence="4">
    <name type="scientific">marine sediment metagenome</name>
    <dbReference type="NCBI Taxonomy" id="412755"/>
    <lineage>
        <taxon>unclassified sequences</taxon>
        <taxon>metagenomes</taxon>
        <taxon>ecological metagenomes</taxon>
    </lineage>
</organism>
<evidence type="ECO:0000259" key="3">
    <source>
        <dbReference type="SMART" id="SM00839"/>
    </source>
</evidence>
<dbReference type="InterPro" id="IPR006097">
    <property type="entry name" value="Glu/Leu/Phe/Val/Trp_DH_dimer"/>
</dbReference>
<dbReference type="InterPro" id="IPR046346">
    <property type="entry name" value="Aminoacid_DH-like_N_sf"/>
</dbReference>
<dbReference type="InterPro" id="IPR006095">
    <property type="entry name" value="Glu/Leu/Phe/Val/Trp_DH"/>
</dbReference>
<comment type="similarity">
    <text evidence="1">Belongs to the Glu/Leu/Phe/Val dehydrogenases family.</text>
</comment>
<evidence type="ECO:0000256" key="2">
    <source>
        <dbReference type="ARBA" id="ARBA00023002"/>
    </source>
</evidence>
<dbReference type="Gene3D" id="3.40.50.720">
    <property type="entry name" value="NAD(P)-binding Rossmann-like Domain"/>
    <property type="match status" value="1"/>
</dbReference>
<dbReference type="PANTHER" id="PTHR11606">
    <property type="entry name" value="GLUTAMATE DEHYDROGENASE"/>
    <property type="match status" value="1"/>
</dbReference>
<reference evidence="4" key="1">
    <citation type="journal article" date="2014" name="Front. Microbiol.">
        <title>High frequency of phylogenetically diverse reductive dehalogenase-homologous genes in deep subseafloor sedimentary metagenomes.</title>
        <authorList>
            <person name="Kawai M."/>
            <person name="Futagami T."/>
            <person name="Toyoda A."/>
            <person name="Takaki Y."/>
            <person name="Nishi S."/>
            <person name="Hori S."/>
            <person name="Arai W."/>
            <person name="Tsubouchi T."/>
            <person name="Morono Y."/>
            <person name="Uchiyama I."/>
            <person name="Ito T."/>
            <person name="Fujiyama A."/>
            <person name="Inagaki F."/>
            <person name="Takami H."/>
        </authorList>
    </citation>
    <scope>NUCLEOTIDE SEQUENCE</scope>
    <source>
        <strain evidence="4">Expedition CK06-06</strain>
    </source>
</reference>
<feature type="non-terminal residue" evidence="4">
    <location>
        <position position="1"/>
    </location>
</feature>
<dbReference type="SUPFAM" id="SSF51735">
    <property type="entry name" value="NAD(P)-binding Rossmann-fold domains"/>
    <property type="match status" value="1"/>
</dbReference>
<dbReference type="GO" id="GO:0004352">
    <property type="term" value="F:glutamate dehydrogenase (NAD+) activity"/>
    <property type="evidence" value="ECO:0007669"/>
    <property type="project" value="TreeGrafter"/>
</dbReference>
<dbReference type="AlphaFoldDB" id="X1U4M1"/>
<dbReference type="GO" id="GO:0006538">
    <property type="term" value="P:L-glutamate catabolic process"/>
    <property type="evidence" value="ECO:0007669"/>
    <property type="project" value="TreeGrafter"/>
</dbReference>
<name>X1U4M1_9ZZZZ</name>
<gene>
    <name evidence="4" type="ORF">S12H4_39227</name>
</gene>
<dbReference type="PRINTS" id="PR00082">
    <property type="entry name" value="GLFDHDRGNASE"/>
</dbReference>
<dbReference type="SUPFAM" id="SSF53223">
    <property type="entry name" value="Aminoacid dehydrogenase-like, N-terminal domain"/>
    <property type="match status" value="1"/>
</dbReference>
<feature type="domain" description="Glutamate/phenylalanine/leucine/valine/L-tryptophan dehydrogenase C-terminal" evidence="3">
    <location>
        <begin position="65"/>
        <end position="265"/>
    </location>
</feature>
<dbReference type="Pfam" id="PF00208">
    <property type="entry name" value="ELFV_dehydrog"/>
    <property type="match status" value="1"/>
</dbReference>
<protein>
    <recommendedName>
        <fullName evidence="3">Glutamate/phenylalanine/leucine/valine/L-tryptophan dehydrogenase C-terminal domain-containing protein</fullName>
    </recommendedName>
</protein>
<dbReference type="EMBL" id="BARW01023686">
    <property type="protein sequence ID" value="GAI98566.1"/>
    <property type="molecule type" value="Genomic_DNA"/>
</dbReference>
<feature type="non-terminal residue" evidence="4">
    <location>
        <position position="265"/>
    </location>
</feature>
<dbReference type="InterPro" id="IPR036291">
    <property type="entry name" value="NAD(P)-bd_dom_sf"/>
</dbReference>
<comment type="caution">
    <text evidence="4">The sequence shown here is derived from an EMBL/GenBank/DDBJ whole genome shotgun (WGS) entry which is preliminary data.</text>
</comment>